<dbReference type="GO" id="GO:0016746">
    <property type="term" value="F:acyltransferase activity"/>
    <property type="evidence" value="ECO:0007669"/>
    <property type="project" value="UniProtKB-KW"/>
</dbReference>
<keyword evidence="1" id="KW-0808">Transferase</keyword>
<dbReference type="CDD" id="cd04301">
    <property type="entry name" value="NAT_SF"/>
    <property type="match status" value="1"/>
</dbReference>
<dbReference type="EMBL" id="JWYV01000041">
    <property type="protein sequence ID" value="KKC97854.1"/>
    <property type="molecule type" value="Genomic_DNA"/>
</dbReference>
<keyword evidence="2" id="KW-1185">Reference proteome</keyword>
<reference evidence="1 2" key="1">
    <citation type="submission" date="2014-12" db="EMBL/GenBank/DDBJ databases">
        <title>Mercury Reductase activity and rhizosphere competence traits in the genome of root associated Photobacterium halotolerans MELD1.</title>
        <authorList>
            <person name="Mathew D.C."/>
            <person name="Huang C.-C."/>
        </authorList>
    </citation>
    <scope>NUCLEOTIDE SEQUENCE [LARGE SCALE GENOMIC DNA]</scope>
    <source>
        <strain evidence="1 2">MELD1</strain>
    </source>
</reference>
<gene>
    <name evidence="1" type="ORF">KY46_21655</name>
</gene>
<dbReference type="AlphaFoldDB" id="A0A0F5V8L2"/>
<name>A0A0F5V8L2_9GAMM</name>
<dbReference type="Proteomes" id="UP000033633">
    <property type="component" value="Unassembled WGS sequence"/>
</dbReference>
<proteinExistence type="predicted"/>
<dbReference type="InterPro" id="IPR016181">
    <property type="entry name" value="Acyl_CoA_acyltransferase"/>
</dbReference>
<dbReference type="Gene3D" id="3.40.630.30">
    <property type="match status" value="1"/>
</dbReference>
<organism evidence="1 2">
    <name type="scientific">Photobacterium halotolerans</name>
    <dbReference type="NCBI Taxonomy" id="265726"/>
    <lineage>
        <taxon>Bacteria</taxon>
        <taxon>Pseudomonadati</taxon>
        <taxon>Pseudomonadota</taxon>
        <taxon>Gammaproteobacteria</taxon>
        <taxon>Vibrionales</taxon>
        <taxon>Vibrionaceae</taxon>
        <taxon>Photobacterium</taxon>
    </lineage>
</organism>
<keyword evidence="1" id="KW-0012">Acyltransferase</keyword>
<dbReference type="PATRIC" id="fig|265726.11.peg.3667"/>
<evidence type="ECO:0000313" key="1">
    <source>
        <dbReference type="EMBL" id="KKC97854.1"/>
    </source>
</evidence>
<protein>
    <submittedName>
        <fullName evidence="1">Acyltransferase</fullName>
    </submittedName>
</protein>
<dbReference type="OrthoDB" id="7845888at2"/>
<sequence length="147" mass="16665">MTDLTKTTLSFHPLEPLRLPLVNRLYKAHYPAGKAKKDEIIWIGETVTSIAAAVRFQEYDDFQFMTGMLVVPQLRQQGLGLALLNACHSQLITKPCYCFAFSHLEPLYLKAQFSMIGDNQLPLPLAHRIARYRLGGKALTPMQYQAK</sequence>
<evidence type="ECO:0000313" key="2">
    <source>
        <dbReference type="Proteomes" id="UP000033633"/>
    </source>
</evidence>
<dbReference type="STRING" id="265726.KY46_21655"/>
<accession>A0A0F5V8L2</accession>
<dbReference type="RefSeq" id="WP_046222619.1">
    <property type="nucleotide sequence ID" value="NZ_JWYV01000041.1"/>
</dbReference>
<dbReference type="SUPFAM" id="SSF55729">
    <property type="entry name" value="Acyl-CoA N-acyltransferases (Nat)"/>
    <property type="match status" value="1"/>
</dbReference>
<comment type="caution">
    <text evidence="1">The sequence shown here is derived from an EMBL/GenBank/DDBJ whole genome shotgun (WGS) entry which is preliminary data.</text>
</comment>